<dbReference type="SUPFAM" id="SSF53613">
    <property type="entry name" value="Ribokinase-like"/>
    <property type="match status" value="1"/>
</dbReference>
<keyword evidence="6" id="KW-0547">Nucleotide-binding</keyword>
<keyword evidence="7 12" id="KW-0418">Kinase</keyword>
<comment type="pathway">
    <text evidence="4">Cofactor biosynthesis; thiamine diphosphate biosynthesis; 4-amino-2-methyl-5-diphosphomethylpyrimidine from 5-amino-1-(5-phospho-D-ribosyl)imidazole: step 3/3.</text>
</comment>
<dbReference type="GO" id="GO:0008972">
    <property type="term" value="F:phosphomethylpyrimidine kinase activity"/>
    <property type="evidence" value="ECO:0007669"/>
    <property type="project" value="UniProtKB-EC"/>
</dbReference>
<keyword evidence="5" id="KW-0808">Transferase</keyword>
<evidence type="ECO:0000313" key="12">
    <source>
        <dbReference type="EMBL" id="NYE95860.1"/>
    </source>
</evidence>
<dbReference type="CDD" id="cd19365">
    <property type="entry name" value="TenA_C-like"/>
    <property type="match status" value="1"/>
</dbReference>
<name>A0A7Y9LUI2_9MICC</name>
<dbReference type="EMBL" id="JACBYQ010000002">
    <property type="protein sequence ID" value="NYE95860.1"/>
    <property type="molecule type" value="Genomic_DNA"/>
</dbReference>
<dbReference type="GO" id="GO:0009229">
    <property type="term" value="P:thiamine diphosphate biosynthetic process"/>
    <property type="evidence" value="ECO:0007669"/>
    <property type="project" value="UniProtKB-UniPathway"/>
</dbReference>
<dbReference type="GO" id="GO:0005829">
    <property type="term" value="C:cytosol"/>
    <property type="evidence" value="ECO:0007669"/>
    <property type="project" value="TreeGrafter"/>
</dbReference>
<dbReference type="Gene3D" id="3.40.1190.20">
    <property type="match status" value="1"/>
</dbReference>
<organism evidence="12 13">
    <name type="scientific">Psychromicrobium silvestre</name>
    <dbReference type="NCBI Taxonomy" id="1645614"/>
    <lineage>
        <taxon>Bacteria</taxon>
        <taxon>Bacillati</taxon>
        <taxon>Actinomycetota</taxon>
        <taxon>Actinomycetes</taxon>
        <taxon>Micrococcales</taxon>
        <taxon>Micrococcaceae</taxon>
        <taxon>Psychromicrobium</taxon>
    </lineage>
</organism>
<dbReference type="Pfam" id="PF03070">
    <property type="entry name" value="TENA_THI-4"/>
    <property type="match status" value="1"/>
</dbReference>
<evidence type="ECO:0000256" key="1">
    <source>
        <dbReference type="ARBA" id="ARBA00000151"/>
    </source>
</evidence>
<evidence type="ECO:0000259" key="10">
    <source>
        <dbReference type="Pfam" id="PF03070"/>
    </source>
</evidence>
<keyword evidence="13" id="KW-1185">Reference proteome</keyword>
<dbReference type="UniPathway" id="UPA00060">
    <property type="reaction ID" value="UER00138"/>
</dbReference>
<dbReference type="CDD" id="cd01169">
    <property type="entry name" value="HMPP_kinase"/>
    <property type="match status" value="1"/>
</dbReference>
<dbReference type="AlphaFoldDB" id="A0A7Y9LUI2"/>
<sequence length="501" mass="54138">MSIPRVLSIAGTDPSGGAGIQADLKSIAANGGYGMAVVTALVAQNTKGVRSVHLPPVTFLAEQLAAVSDDVEIDAVKIGMLGSAQVIDTVIQWLDRVRPAIVVLDPVMVATSGDRLLDPDAEQALRDLISRAQLVTPNLPELAILTEEPPAQSWAEALRQAERVANRFSLLVLAKGGHLEGELAPDALLGGGRVLEFPARRIITNNTHGTGCSLSSALATRRALGEDWPLAVEHSKRWLTESIQHGAALDVGQGHGPISHFAGLWARGGTETSPSPEQLREDWWQQIAGIRAETDALAFVRQLGDGSLSREDFLWYLAQDALYLRDYARALALASQLAPSPEEQAFWAASAAGAIEAELVLHQSWIPAGTMFQTEASRSTTEYLNHLHAAGESYSVLVAALLPCFWLYQDIGTRLQQGSHPEHPYRSWLETYADPEFAEASEQAIGIVTRTAAAANASERLRMLGAFQRSAEHERAFFAAPTLRKDAAGGKRFCFEPRQKL</sequence>
<evidence type="ECO:0000256" key="3">
    <source>
        <dbReference type="ARBA" id="ARBA00003848"/>
    </source>
</evidence>
<evidence type="ECO:0000256" key="8">
    <source>
        <dbReference type="ARBA" id="ARBA00022840"/>
    </source>
</evidence>
<dbReference type="NCBIfam" id="NF011301">
    <property type="entry name" value="PRK14713.1"/>
    <property type="match status" value="1"/>
</dbReference>
<keyword evidence="8" id="KW-0067">ATP-binding</keyword>
<dbReference type="Gene3D" id="1.20.910.10">
    <property type="entry name" value="Heme oxygenase-like"/>
    <property type="match status" value="1"/>
</dbReference>
<dbReference type="GO" id="GO:0008902">
    <property type="term" value="F:hydroxymethylpyrimidine kinase activity"/>
    <property type="evidence" value="ECO:0007669"/>
    <property type="project" value="UniProtKB-EC"/>
</dbReference>
<keyword evidence="9" id="KW-0784">Thiamine biosynthesis</keyword>
<dbReference type="Pfam" id="PF08543">
    <property type="entry name" value="Phos_pyr_kin"/>
    <property type="match status" value="1"/>
</dbReference>
<evidence type="ECO:0000256" key="9">
    <source>
        <dbReference type="ARBA" id="ARBA00022977"/>
    </source>
</evidence>
<evidence type="ECO:0000256" key="2">
    <source>
        <dbReference type="ARBA" id="ARBA00000565"/>
    </source>
</evidence>
<comment type="caution">
    <text evidence="12">The sequence shown here is derived from an EMBL/GenBank/DDBJ whole genome shotgun (WGS) entry which is preliminary data.</text>
</comment>
<evidence type="ECO:0000256" key="6">
    <source>
        <dbReference type="ARBA" id="ARBA00022741"/>
    </source>
</evidence>
<protein>
    <submittedName>
        <fullName evidence="12">Hydroxymethylpyrimidine kinase/phosphomethylpyrimidine kinase</fullName>
    </submittedName>
</protein>
<evidence type="ECO:0000256" key="5">
    <source>
        <dbReference type="ARBA" id="ARBA00022679"/>
    </source>
</evidence>
<feature type="domain" description="Thiaminase-2/PQQC" evidence="10">
    <location>
        <begin position="299"/>
        <end position="482"/>
    </location>
</feature>
<evidence type="ECO:0000256" key="4">
    <source>
        <dbReference type="ARBA" id="ARBA00004769"/>
    </source>
</evidence>
<dbReference type="InterPro" id="IPR004399">
    <property type="entry name" value="HMP/HMP-P_kinase_dom"/>
</dbReference>
<proteinExistence type="predicted"/>
<dbReference type="NCBIfam" id="TIGR00097">
    <property type="entry name" value="HMP-P_kinase"/>
    <property type="match status" value="1"/>
</dbReference>
<evidence type="ECO:0000313" key="13">
    <source>
        <dbReference type="Proteomes" id="UP000521748"/>
    </source>
</evidence>
<dbReference type="InterPro" id="IPR013749">
    <property type="entry name" value="PM/HMP-P_kinase-1"/>
</dbReference>
<accession>A0A7Y9LUI2</accession>
<feature type="domain" description="Pyridoxamine kinase/Phosphomethylpyrimidine kinase" evidence="11">
    <location>
        <begin position="13"/>
        <end position="258"/>
    </location>
</feature>
<dbReference type="PANTHER" id="PTHR20858:SF17">
    <property type="entry name" value="HYDROXYMETHYLPYRIMIDINE_PHOSPHOMETHYLPYRIMIDINE KINASE THI20-RELATED"/>
    <property type="match status" value="1"/>
</dbReference>
<dbReference type="FunFam" id="3.40.1190.20:FF:000003">
    <property type="entry name" value="Phosphomethylpyrimidine kinase ThiD"/>
    <property type="match status" value="1"/>
</dbReference>
<dbReference type="GO" id="GO:0009228">
    <property type="term" value="P:thiamine biosynthetic process"/>
    <property type="evidence" value="ECO:0007669"/>
    <property type="project" value="UniProtKB-KW"/>
</dbReference>
<comment type="catalytic activity">
    <reaction evidence="2">
        <text>4-amino-2-methyl-5-(phosphooxymethyl)pyrimidine + ATP = 4-amino-2-methyl-5-(diphosphooxymethyl)pyrimidine + ADP</text>
        <dbReference type="Rhea" id="RHEA:19893"/>
        <dbReference type="ChEBI" id="CHEBI:30616"/>
        <dbReference type="ChEBI" id="CHEBI:57841"/>
        <dbReference type="ChEBI" id="CHEBI:58354"/>
        <dbReference type="ChEBI" id="CHEBI:456216"/>
        <dbReference type="EC" id="2.7.4.7"/>
    </reaction>
</comment>
<dbReference type="Proteomes" id="UP000521748">
    <property type="component" value="Unassembled WGS sequence"/>
</dbReference>
<gene>
    <name evidence="12" type="ORF">FHU41_002110</name>
</gene>
<reference evidence="12 13" key="1">
    <citation type="submission" date="2020-07" db="EMBL/GenBank/DDBJ databases">
        <title>Sequencing the genomes of 1000 actinobacteria strains.</title>
        <authorList>
            <person name="Klenk H.-P."/>
        </authorList>
    </citation>
    <scope>NUCLEOTIDE SEQUENCE [LARGE SCALE GENOMIC DNA]</scope>
    <source>
        <strain evidence="12 13">DSM 102047</strain>
    </source>
</reference>
<dbReference type="GO" id="GO:0005524">
    <property type="term" value="F:ATP binding"/>
    <property type="evidence" value="ECO:0007669"/>
    <property type="project" value="UniProtKB-KW"/>
</dbReference>
<dbReference type="InterPro" id="IPR004305">
    <property type="entry name" value="Thiaminase-2/PQQC"/>
</dbReference>
<comment type="function">
    <text evidence="3">Catalyzes the phosphorylation of hydroxymethylpyrimidine phosphate (HMP-P) to HMP-PP, and of HMP to HMP-P.</text>
</comment>
<comment type="catalytic activity">
    <reaction evidence="1">
        <text>4-amino-5-hydroxymethyl-2-methylpyrimidine + ATP = 4-amino-2-methyl-5-(phosphooxymethyl)pyrimidine + ADP + H(+)</text>
        <dbReference type="Rhea" id="RHEA:23096"/>
        <dbReference type="ChEBI" id="CHEBI:15378"/>
        <dbReference type="ChEBI" id="CHEBI:16892"/>
        <dbReference type="ChEBI" id="CHEBI:30616"/>
        <dbReference type="ChEBI" id="CHEBI:58354"/>
        <dbReference type="ChEBI" id="CHEBI:456216"/>
        <dbReference type="EC" id="2.7.1.49"/>
    </reaction>
</comment>
<dbReference type="InterPro" id="IPR016084">
    <property type="entry name" value="Haem_Oase-like_multi-hlx"/>
</dbReference>
<dbReference type="PANTHER" id="PTHR20858">
    <property type="entry name" value="PHOSPHOMETHYLPYRIMIDINE KINASE"/>
    <property type="match status" value="1"/>
</dbReference>
<dbReference type="SUPFAM" id="SSF48613">
    <property type="entry name" value="Heme oxygenase-like"/>
    <property type="match status" value="1"/>
</dbReference>
<evidence type="ECO:0000256" key="7">
    <source>
        <dbReference type="ARBA" id="ARBA00022777"/>
    </source>
</evidence>
<dbReference type="InterPro" id="IPR029056">
    <property type="entry name" value="Ribokinase-like"/>
</dbReference>
<dbReference type="RefSeq" id="WP_179389591.1">
    <property type="nucleotide sequence ID" value="NZ_JACBYQ010000002.1"/>
</dbReference>
<evidence type="ECO:0000259" key="11">
    <source>
        <dbReference type="Pfam" id="PF08543"/>
    </source>
</evidence>